<comment type="caution">
    <text evidence="3">The sequence shown here is derived from an EMBL/GenBank/DDBJ whole genome shotgun (WGS) entry which is preliminary data.</text>
</comment>
<name>A0ABT8BPQ4_9VIBR</name>
<proteinExistence type="predicted"/>
<keyword evidence="4" id="KW-1185">Reference proteome</keyword>
<dbReference type="Pfam" id="PF25023">
    <property type="entry name" value="TEN_YD-shell"/>
    <property type="match status" value="1"/>
</dbReference>
<organism evidence="3 4">
    <name type="scientific">Vibrio ostreicida</name>
    <dbReference type="NCBI Taxonomy" id="526588"/>
    <lineage>
        <taxon>Bacteria</taxon>
        <taxon>Pseudomonadati</taxon>
        <taxon>Pseudomonadota</taxon>
        <taxon>Gammaproteobacteria</taxon>
        <taxon>Vibrionales</taxon>
        <taxon>Vibrionaceae</taxon>
        <taxon>Vibrio</taxon>
    </lineage>
</organism>
<evidence type="ECO:0000256" key="1">
    <source>
        <dbReference type="ARBA" id="ARBA00022737"/>
    </source>
</evidence>
<evidence type="ECO:0000313" key="3">
    <source>
        <dbReference type="EMBL" id="MDN3608866.1"/>
    </source>
</evidence>
<gene>
    <name evidence="3" type="ORF">QWZ16_03800</name>
</gene>
<dbReference type="Gene3D" id="2.180.10.10">
    <property type="entry name" value="RHS repeat-associated core"/>
    <property type="match status" value="1"/>
</dbReference>
<dbReference type="EMBL" id="JAUFQC010000001">
    <property type="protein sequence ID" value="MDN3608866.1"/>
    <property type="molecule type" value="Genomic_DNA"/>
</dbReference>
<accession>A0ABT8BPQ4</accession>
<keyword evidence="1" id="KW-0677">Repeat</keyword>
<dbReference type="InterPro" id="IPR056823">
    <property type="entry name" value="TEN-like_YD-shell"/>
</dbReference>
<protein>
    <recommendedName>
        <fullName evidence="2">Teneurin-like YD-shell domain-containing protein</fullName>
    </recommendedName>
</protein>
<reference evidence="4" key="1">
    <citation type="journal article" date="2019" name="Int. J. Syst. Evol. Microbiol.">
        <title>The Global Catalogue of Microorganisms (GCM) 10K type strain sequencing project: providing services to taxonomists for standard genome sequencing and annotation.</title>
        <authorList>
            <consortium name="The Broad Institute Genomics Platform"/>
            <consortium name="The Broad Institute Genome Sequencing Center for Infectious Disease"/>
            <person name="Wu L."/>
            <person name="Ma J."/>
        </authorList>
    </citation>
    <scope>NUCLEOTIDE SEQUENCE [LARGE SCALE GENOMIC DNA]</scope>
    <source>
        <strain evidence="4">CECT 7398</strain>
    </source>
</reference>
<sequence length="317" mass="36657">MNVKLAFAAVTLALTTHAYGYEGYSVFSDAINQDEVLAHTPRLVEVAKQVGDTPTVGGAYRYDEQGRVTQRDYADSTFDYHYDADGRLASARALMKHGDINSYVRHTKENFVSEYHYDTDGKVVKEMKRIFDDFAISLDQTPRAAYKIKYRYDEQNRLVKRTQIPLSGDDMANLEFHYRYHDDGRLRKIIEIKKRPQREKSVLLLQYHDNGEIRTATQTLFGKGTQVFELEYVADPDQVYGIYYVDPVKEWKVDMDFFGLAFHPIQSIKKTVANQVTQYQYRYVNDESDRLPDSLTLTLTQPSGASVDIEYRMANQP</sequence>
<evidence type="ECO:0000259" key="2">
    <source>
        <dbReference type="Pfam" id="PF25023"/>
    </source>
</evidence>
<dbReference type="Proteomes" id="UP001238540">
    <property type="component" value="Unassembled WGS sequence"/>
</dbReference>
<evidence type="ECO:0000313" key="4">
    <source>
        <dbReference type="Proteomes" id="UP001238540"/>
    </source>
</evidence>
<dbReference type="RefSeq" id="WP_170883554.1">
    <property type="nucleotide sequence ID" value="NZ_JAUFQC010000001.1"/>
</dbReference>
<feature type="domain" description="Teneurin-like YD-shell" evidence="2">
    <location>
        <begin position="59"/>
        <end position="162"/>
    </location>
</feature>